<evidence type="ECO:0008006" key="4">
    <source>
        <dbReference type="Google" id="ProtNLM"/>
    </source>
</evidence>
<evidence type="ECO:0000313" key="2">
    <source>
        <dbReference type="EMBL" id="MFB9098272.1"/>
    </source>
</evidence>
<evidence type="ECO:0000256" key="1">
    <source>
        <dbReference type="SAM" id="SignalP"/>
    </source>
</evidence>
<organism evidence="2 3">
    <name type="scientific">Flavobacterium jumunjinense</name>
    <dbReference type="NCBI Taxonomy" id="998845"/>
    <lineage>
        <taxon>Bacteria</taxon>
        <taxon>Pseudomonadati</taxon>
        <taxon>Bacteroidota</taxon>
        <taxon>Flavobacteriia</taxon>
        <taxon>Flavobacteriales</taxon>
        <taxon>Flavobacteriaceae</taxon>
        <taxon>Flavobacterium</taxon>
    </lineage>
</organism>
<sequence>MKKIFAFVVLFFAFTMGSYAQENVNEEIAVLAKKEAKDIKEYLQLGDKDEADFYRLFYHKYEELSKATNEERKAVVSNVILKKIEASITPDQLKKLNSNKALLEKLTH</sequence>
<dbReference type="RefSeq" id="WP_236452976.1">
    <property type="nucleotide sequence ID" value="NZ_CBCSGE010000019.1"/>
</dbReference>
<feature type="signal peptide" evidence="1">
    <location>
        <begin position="1"/>
        <end position="20"/>
    </location>
</feature>
<feature type="chain" id="PRO_5046830010" description="LTXXQ motif family protein" evidence="1">
    <location>
        <begin position="21"/>
        <end position="108"/>
    </location>
</feature>
<dbReference type="Proteomes" id="UP001589607">
    <property type="component" value="Unassembled WGS sequence"/>
</dbReference>
<name>A0ABV5GSB5_9FLAO</name>
<accession>A0ABV5GSB5</accession>
<protein>
    <recommendedName>
        <fullName evidence="4">LTXXQ motif family protein</fullName>
    </recommendedName>
</protein>
<keyword evidence="3" id="KW-1185">Reference proteome</keyword>
<keyword evidence="1" id="KW-0732">Signal</keyword>
<reference evidence="2 3" key="1">
    <citation type="submission" date="2024-09" db="EMBL/GenBank/DDBJ databases">
        <authorList>
            <person name="Sun Q."/>
            <person name="Mori K."/>
        </authorList>
    </citation>
    <scope>NUCLEOTIDE SEQUENCE [LARGE SCALE GENOMIC DNA]</scope>
    <source>
        <strain evidence="2 3">CECT 7955</strain>
    </source>
</reference>
<gene>
    <name evidence="2" type="ORF">ACFFVF_17315</name>
</gene>
<comment type="caution">
    <text evidence="2">The sequence shown here is derived from an EMBL/GenBank/DDBJ whole genome shotgun (WGS) entry which is preliminary data.</text>
</comment>
<proteinExistence type="predicted"/>
<dbReference type="EMBL" id="JBHMEY010000071">
    <property type="protein sequence ID" value="MFB9098272.1"/>
    <property type="molecule type" value="Genomic_DNA"/>
</dbReference>
<evidence type="ECO:0000313" key="3">
    <source>
        <dbReference type="Proteomes" id="UP001589607"/>
    </source>
</evidence>